<reference evidence="1 2" key="1">
    <citation type="submission" date="2015-07" db="EMBL/GenBank/DDBJ databases">
        <title>The genome of Melipona quadrifasciata.</title>
        <authorList>
            <person name="Pan H."/>
            <person name="Kapheim K."/>
        </authorList>
    </citation>
    <scope>NUCLEOTIDE SEQUENCE [LARGE SCALE GENOMIC DNA]</scope>
    <source>
        <strain evidence="1">0111107301</strain>
        <tissue evidence="1">Whole body</tissue>
    </source>
</reference>
<feature type="non-terminal residue" evidence="1">
    <location>
        <position position="1"/>
    </location>
</feature>
<organism evidence="1 2">
    <name type="scientific">Melipona quadrifasciata</name>
    <dbReference type="NCBI Taxonomy" id="166423"/>
    <lineage>
        <taxon>Eukaryota</taxon>
        <taxon>Metazoa</taxon>
        <taxon>Ecdysozoa</taxon>
        <taxon>Arthropoda</taxon>
        <taxon>Hexapoda</taxon>
        <taxon>Insecta</taxon>
        <taxon>Pterygota</taxon>
        <taxon>Neoptera</taxon>
        <taxon>Endopterygota</taxon>
        <taxon>Hymenoptera</taxon>
        <taxon>Apocrita</taxon>
        <taxon>Aculeata</taxon>
        <taxon>Apoidea</taxon>
        <taxon>Anthophila</taxon>
        <taxon>Apidae</taxon>
        <taxon>Melipona</taxon>
    </lineage>
</organism>
<sequence length="107" mass="12758">DCSFNKLRLQKEKLEEKHLHLLQTVESEKAFSKIEGSEYNLTVHFINYSSTGGHDSVVTLFGLRDITEDSIEMRKIKDVQRLLRGWRWKQIVEKYIKSSRIESMWNR</sequence>
<dbReference type="OrthoDB" id="10254377at2759"/>
<evidence type="ECO:0000313" key="2">
    <source>
        <dbReference type="Proteomes" id="UP000053105"/>
    </source>
</evidence>
<name>A0A0M8ZSJ1_9HYME</name>
<accession>A0A0M8ZSJ1</accession>
<dbReference type="Proteomes" id="UP000053105">
    <property type="component" value="Unassembled WGS sequence"/>
</dbReference>
<keyword evidence="2" id="KW-1185">Reference proteome</keyword>
<evidence type="ECO:0000313" key="1">
    <source>
        <dbReference type="EMBL" id="KOX69096.1"/>
    </source>
</evidence>
<gene>
    <name evidence="1" type="ORF">WN51_06498</name>
</gene>
<protein>
    <submittedName>
        <fullName evidence="1">Ras-specific guanine nucleotide-releasing factor 1</fullName>
    </submittedName>
</protein>
<dbReference type="STRING" id="166423.A0A0M8ZSJ1"/>
<proteinExistence type="predicted"/>
<dbReference type="AlphaFoldDB" id="A0A0M8ZSJ1"/>
<dbReference type="EMBL" id="KQ435900">
    <property type="protein sequence ID" value="KOX69096.1"/>
    <property type="molecule type" value="Genomic_DNA"/>
</dbReference>